<name>C8XD37_NAKMY</name>
<keyword evidence="1" id="KW-0378">Hydrolase</keyword>
<dbReference type="PANTHER" id="PTHR10000">
    <property type="entry name" value="PHOSPHOSERINE PHOSPHATASE"/>
    <property type="match status" value="1"/>
</dbReference>
<reference evidence="2" key="1">
    <citation type="submission" date="2009-09" db="EMBL/GenBank/DDBJ databases">
        <title>The complete genome of Nakamurella multipartita DSM 44233.</title>
        <authorList>
            <consortium name="US DOE Joint Genome Institute (JGI-PGF)"/>
            <person name="Lucas S."/>
            <person name="Copeland A."/>
            <person name="Lapidus A."/>
            <person name="Glavina del Rio T."/>
            <person name="Dalin E."/>
            <person name="Tice H."/>
            <person name="Bruce D."/>
            <person name="Goodwin L."/>
            <person name="Pitluck S."/>
            <person name="Kyrpides N."/>
            <person name="Mavromatis K."/>
            <person name="Ivanova N."/>
            <person name="Ovchinnikova G."/>
            <person name="Sims D."/>
            <person name="Meincke L."/>
            <person name="Brettin T."/>
            <person name="Detter J.C."/>
            <person name="Han C."/>
            <person name="Larimer F."/>
            <person name="Land M."/>
            <person name="Hauser L."/>
            <person name="Markowitz V."/>
            <person name="Cheng J.-F."/>
            <person name="Hugenholtz P."/>
            <person name="Woyke T."/>
            <person name="Wu D."/>
            <person name="Klenk H.-P."/>
            <person name="Eisen J.A."/>
        </authorList>
    </citation>
    <scope>NUCLEOTIDE SEQUENCE [LARGE SCALE GENOMIC DNA]</scope>
    <source>
        <strain evidence="2">ATCC 700099 / DSM 44233 / CIP 104796 / JCM 9543 / NBRC 105858 / Y-104</strain>
    </source>
</reference>
<sequence length="274" mass="29204">MHRIDLDLSATAAVLLDVDGTIAGSDHRISARTSAAMRALDEAGVPVVLATGRTRSQVLDIARDAGLRSPQISCNGGLITDPLTAQDLWVRPVPDADMTAMVELHHVTGQPLTWWTIDQVFATSQPLARAMEEINEATVVLATPEDIEPGTVLKTMIFGTRQELDDAAPAVGRLVPRAMRSMNEFWELSAPDASKWSAIEYVFDRLGVDPARAAGAGDGGNDAIWLARIGAPVAMGNARPEARAVAAAVIGRHDEDGAAEFLEEVLRQVGTRVG</sequence>
<dbReference type="InParanoid" id="C8XD37"/>
<dbReference type="InterPro" id="IPR023214">
    <property type="entry name" value="HAD_sf"/>
</dbReference>
<dbReference type="Proteomes" id="UP000002218">
    <property type="component" value="Chromosome"/>
</dbReference>
<protein>
    <submittedName>
        <fullName evidence="1">HAD-superfamily hydrolase, subfamily IIB</fullName>
    </submittedName>
</protein>
<dbReference type="HOGENOM" id="CLU_044146_0_2_11"/>
<dbReference type="STRING" id="479431.Namu_3311"/>
<keyword evidence="2" id="KW-1185">Reference proteome</keyword>
<accession>C8XD37</accession>
<dbReference type="NCBIfam" id="TIGR01484">
    <property type="entry name" value="HAD-SF-IIB"/>
    <property type="match status" value="1"/>
</dbReference>
<evidence type="ECO:0000313" key="2">
    <source>
        <dbReference type="Proteomes" id="UP000002218"/>
    </source>
</evidence>
<dbReference type="AlphaFoldDB" id="C8XD37"/>
<dbReference type="GO" id="GO:0005829">
    <property type="term" value="C:cytosol"/>
    <property type="evidence" value="ECO:0007669"/>
    <property type="project" value="TreeGrafter"/>
</dbReference>
<reference evidence="1 2" key="2">
    <citation type="journal article" date="2010" name="Stand. Genomic Sci.">
        <title>Complete genome sequence of Nakamurella multipartita type strain (Y-104).</title>
        <authorList>
            <person name="Tice H."/>
            <person name="Mayilraj S."/>
            <person name="Sims D."/>
            <person name="Lapidus A."/>
            <person name="Nolan M."/>
            <person name="Lucas S."/>
            <person name="Glavina Del Rio T."/>
            <person name="Copeland A."/>
            <person name="Cheng J.F."/>
            <person name="Meincke L."/>
            <person name="Bruce D."/>
            <person name="Goodwin L."/>
            <person name="Pitluck S."/>
            <person name="Ivanova N."/>
            <person name="Mavromatis K."/>
            <person name="Ovchinnikova G."/>
            <person name="Pati A."/>
            <person name="Chen A."/>
            <person name="Palaniappan K."/>
            <person name="Land M."/>
            <person name="Hauser L."/>
            <person name="Chang Y.J."/>
            <person name="Jeffries C.D."/>
            <person name="Detter J.C."/>
            <person name="Brettin T."/>
            <person name="Rohde M."/>
            <person name="Goker M."/>
            <person name="Bristow J."/>
            <person name="Eisen J.A."/>
            <person name="Markowitz V."/>
            <person name="Hugenholtz P."/>
            <person name="Kyrpides N.C."/>
            <person name="Klenk H.P."/>
            <person name="Chen F."/>
        </authorList>
    </citation>
    <scope>NUCLEOTIDE SEQUENCE [LARGE SCALE GENOMIC DNA]</scope>
    <source>
        <strain evidence="2">ATCC 700099 / DSM 44233 / CIP 104796 / JCM 9543 / NBRC 105858 / Y-104</strain>
    </source>
</reference>
<dbReference type="RefSeq" id="WP_015748506.1">
    <property type="nucleotide sequence ID" value="NC_013235.1"/>
</dbReference>
<evidence type="ECO:0000313" key="1">
    <source>
        <dbReference type="EMBL" id="ACV79640.1"/>
    </source>
</evidence>
<dbReference type="Pfam" id="PF08282">
    <property type="entry name" value="Hydrolase_3"/>
    <property type="match status" value="1"/>
</dbReference>
<dbReference type="GO" id="GO:0016791">
    <property type="term" value="F:phosphatase activity"/>
    <property type="evidence" value="ECO:0007669"/>
    <property type="project" value="TreeGrafter"/>
</dbReference>
<dbReference type="eggNOG" id="COG0561">
    <property type="taxonomic scope" value="Bacteria"/>
</dbReference>
<dbReference type="Gene3D" id="3.40.50.1000">
    <property type="entry name" value="HAD superfamily/HAD-like"/>
    <property type="match status" value="1"/>
</dbReference>
<dbReference type="InterPro" id="IPR036412">
    <property type="entry name" value="HAD-like_sf"/>
</dbReference>
<dbReference type="EMBL" id="CP001737">
    <property type="protein sequence ID" value="ACV79640.1"/>
    <property type="molecule type" value="Genomic_DNA"/>
</dbReference>
<dbReference type="Gene3D" id="3.30.1240.10">
    <property type="match status" value="1"/>
</dbReference>
<dbReference type="InterPro" id="IPR006379">
    <property type="entry name" value="HAD-SF_hydro_IIB"/>
</dbReference>
<dbReference type="SUPFAM" id="SSF56784">
    <property type="entry name" value="HAD-like"/>
    <property type="match status" value="1"/>
</dbReference>
<gene>
    <name evidence="1" type="ordered locus">Namu_3311</name>
</gene>
<organism evidence="1 2">
    <name type="scientific">Nakamurella multipartita (strain ATCC 700099 / DSM 44233 / CIP 104796 / JCM 9543 / NBRC 105858 / Y-104)</name>
    <name type="common">Microsphaera multipartita</name>
    <dbReference type="NCBI Taxonomy" id="479431"/>
    <lineage>
        <taxon>Bacteria</taxon>
        <taxon>Bacillati</taxon>
        <taxon>Actinomycetota</taxon>
        <taxon>Actinomycetes</taxon>
        <taxon>Nakamurellales</taxon>
        <taxon>Nakamurellaceae</taxon>
        <taxon>Nakamurella</taxon>
    </lineage>
</organism>
<dbReference type="OrthoDB" id="3180855at2"/>
<proteinExistence type="predicted"/>
<dbReference type="PANTHER" id="PTHR10000:SF8">
    <property type="entry name" value="HAD SUPERFAMILY HYDROLASE-LIKE, TYPE 3"/>
    <property type="match status" value="1"/>
</dbReference>
<dbReference type="GO" id="GO:0000287">
    <property type="term" value="F:magnesium ion binding"/>
    <property type="evidence" value="ECO:0007669"/>
    <property type="project" value="TreeGrafter"/>
</dbReference>
<dbReference type="KEGG" id="nml:Namu_3311"/>